<comment type="caution">
    <text evidence="1">The sequence shown here is derived from an EMBL/GenBank/DDBJ whole genome shotgun (WGS) entry which is preliminary data.</text>
</comment>
<name>A0ABQ8U257_PERAM</name>
<gene>
    <name evidence="1" type="ORF">ANN_02887</name>
</gene>
<organism evidence="1 2">
    <name type="scientific">Periplaneta americana</name>
    <name type="common">American cockroach</name>
    <name type="synonym">Blatta americana</name>
    <dbReference type="NCBI Taxonomy" id="6978"/>
    <lineage>
        <taxon>Eukaryota</taxon>
        <taxon>Metazoa</taxon>
        <taxon>Ecdysozoa</taxon>
        <taxon>Arthropoda</taxon>
        <taxon>Hexapoda</taxon>
        <taxon>Insecta</taxon>
        <taxon>Pterygota</taxon>
        <taxon>Neoptera</taxon>
        <taxon>Polyneoptera</taxon>
        <taxon>Dictyoptera</taxon>
        <taxon>Blattodea</taxon>
        <taxon>Blattoidea</taxon>
        <taxon>Blattidae</taxon>
        <taxon>Blattinae</taxon>
        <taxon>Periplaneta</taxon>
    </lineage>
</organism>
<evidence type="ECO:0000313" key="1">
    <source>
        <dbReference type="EMBL" id="KAJ4451425.1"/>
    </source>
</evidence>
<dbReference type="EMBL" id="JAJSOF020000001">
    <property type="protein sequence ID" value="KAJ4451425.1"/>
    <property type="molecule type" value="Genomic_DNA"/>
</dbReference>
<dbReference type="Proteomes" id="UP001148838">
    <property type="component" value="Unassembled WGS sequence"/>
</dbReference>
<evidence type="ECO:0000313" key="2">
    <source>
        <dbReference type="Proteomes" id="UP001148838"/>
    </source>
</evidence>
<protein>
    <submittedName>
        <fullName evidence="1">Uncharacterized protein</fullName>
    </submittedName>
</protein>
<keyword evidence="2" id="KW-1185">Reference proteome</keyword>
<sequence length="290" mass="33572">MLMTTGSVCDKIRTGQDQHSRLRTYLLVNTGPQTPFPDNRLSRCAVTAILKKELSLKSWKPHYFQLFSLMTAKEEWNLRNILCSKKTNNLSYLTTLNGVIKQCFAPVALLIDKITLLTGHLFRMKLLRLNTRIVTSRSPDCNSTGGSVMCITVVCRPIAAWLRKCGDDEEFDDLITTIMDEIKEGNIDYGVDDDGYLANDDYENSDYDDDCNGDGDEYVENDYEGNNDYECNDENNYDDIEKRDDKLNLFEYYLQLTLIITVTEHNLLRQYWISSLRDVSLFIFRLHIRE</sequence>
<accession>A0ABQ8U257</accession>
<reference evidence="1 2" key="1">
    <citation type="journal article" date="2022" name="Allergy">
        <title>Genome assembly and annotation of Periplaneta americana reveal a comprehensive cockroach allergen profile.</title>
        <authorList>
            <person name="Wang L."/>
            <person name="Xiong Q."/>
            <person name="Saelim N."/>
            <person name="Wang L."/>
            <person name="Nong W."/>
            <person name="Wan A.T."/>
            <person name="Shi M."/>
            <person name="Liu X."/>
            <person name="Cao Q."/>
            <person name="Hui J.H.L."/>
            <person name="Sookrung N."/>
            <person name="Leung T.F."/>
            <person name="Tungtrongchitr A."/>
            <person name="Tsui S.K.W."/>
        </authorList>
    </citation>
    <scope>NUCLEOTIDE SEQUENCE [LARGE SCALE GENOMIC DNA]</scope>
    <source>
        <strain evidence="1">PWHHKU_190912</strain>
    </source>
</reference>
<proteinExistence type="predicted"/>